<sequence>MSTNEYNDKPGRQPLSVKIEDKGDGESPARNTPAQRTTCDENANKNLATHTSGSIGDSSNSTKPQGGKHDLGDDRYGKGNSSGGKKQRWKKPLVLSGIALAVVGAVLFALAAQHSHKDMIITSLLMNAQISLMRESSLELP</sequence>
<accession>A0ACC2AGN6</accession>
<comment type="caution">
    <text evidence="1">The sequence shown here is derived from an EMBL/GenBank/DDBJ whole genome shotgun (WGS) entry which is preliminary data.</text>
</comment>
<evidence type="ECO:0000313" key="2">
    <source>
        <dbReference type="Proteomes" id="UP001162992"/>
    </source>
</evidence>
<keyword evidence="2" id="KW-1185">Reference proteome</keyword>
<organism evidence="1 2">
    <name type="scientific">Diphasiastrum complanatum</name>
    <name type="common">Issler's clubmoss</name>
    <name type="synonym">Lycopodium complanatum</name>
    <dbReference type="NCBI Taxonomy" id="34168"/>
    <lineage>
        <taxon>Eukaryota</taxon>
        <taxon>Viridiplantae</taxon>
        <taxon>Streptophyta</taxon>
        <taxon>Embryophyta</taxon>
        <taxon>Tracheophyta</taxon>
        <taxon>Lycopodiopsida</taxon>
        <taxon>Lycopodiales</taxon>
        <taxon>Lycopodiaceae</taxon>
        <taxon>Lycopodioideae</taxon>
        <taxon>Diphasiastrum</taxon>
    </lineage>
</organism>
<proteinExistence type="predicted"/>
<dbReference type="EMBL" id="CM055113">
    <property type="protein sequence ID" value="KAJ7516694.1"/>
    <property type="molecule type" value="Genomic_DNA"/>
</dbReference>
<dbReference type="Proteomes" id="UP001162992">
    <property type="component" value="Chromosome 22"/>
</dbReference>
<name>A0ACC2AGN6_DIPCM</name>
<evidence type="ECO:0000313" key="1">
    <source>
        <dbReference type="EMBL" id="KAJ7516694.1"/>
    </source>
</evidence>
<gene>
    <name evidence="1" type="ORF">O6H91_22G067900</name>
</gene>
<protein>
    <submittedName>
        <fullName evidence="1">Uncharacterized protein</fullName>
    </submittedName>
</protein>
<reference evidence="2" key="1">
    <citation type="journal article" date="2024" name="Proc. Natl. Acad. Sci. U.S.A.">
        <title>Extraordinary preservation of gene collinearity over three hundred million years revealed in homosporous lycophytes.</title>
        <authorList>
            <person name="Li C."/>
            <person name="Wickell D."/>
            <person name="Kuo L.Y."/>
            <person name="Chen X."/>
            <person name="Nie B."/>
            <person name="Liao X."/>
            <person name="Peng D."/>
            <person name="Ji J."/>
            <person name="Jenkins J."/>
            <person name="Williams M."/>
            <person name="Shu S."/>
            <person name="Plott C."/>
            <person name="Barry K."/>
            <person name="Rajasekar S."/>
            <person name="Grimwood J."/>
            <person name="Han X."/>
            <person name="Sun S."/>
            <person name="Hou Z."/>
            <person name="He W."/>
            <person name="Dai G."/>
            <person name="Sun C."/>
            <person name="Schmutz J."/>
            <person name="Leebens-Mack J.H."/>
            <person name="Li F.W."/>
            <person name="Wang L."/>
        </authorList>
    </citation>
    <scope>NUCLEOTIDE SEQUENCE [LARGE SCALE GENOMIC DNA]</scope>
    <source>
        <strain evidence="2">cv. PW_Plant_1</strain>
    </source>
</reference>